<dbReference type="GO" id="GO:0000981">
    <property type="term" value="F:DNA-binding transcription factor activity, RNA polymerase II-specific"/>
    <property type="evidence" value="ECO:0007669"/>
    <property type="project" value="InterPro"/>
</dbReference>
<dbReference type="InterPro" id="IPR001138">
    <property type="entry name" value="Zn2Cys6_DnaBD"/>
</dbReference>
<evidence type="ECO:0000256" key="1">
    <source>
        <dbReference type="ARBA" id="ARBA00004123"/>
    </source>
</evidence>
<evidence type="ECO:0000256" key="6">
    <source>
        <dbReference type="SAM" id="MobiDB-lite"/>
    </source>
</evidence>
<dbReference type="Pfam" id="PF00172">
    <property type="entry name" value="Zn_clus"/>
    <property type="match status" value="1"/>
</dbReference>
<dbReference type="Gene3D" id="4.10.240.10">
    <property type="entry name" value="Zn(2)-C6 fungal-type DNA-binding domain"/>
    <property type="match status" value="1"/>
</dbReference>
<evidence type="ECO:0000256" key="3">
    <source>
        <dbReference type="ARBA" id="ARBA00023125"/>
    </source>
</evidence>
<keyword evidence="3" id="KW-0238">DNA-binding</keyword>
<protein>
    <recommendedName>
        <fullName evidence="7">Zn(2)-C6 fungal-type domain-containing protein</fullName>
    </recommendedName>
</protein>
<dbReference type="Pfam" id="PF11951">
    <property type="entry name" value="Fungal_trans_2"/>
    <property type="match status" value="1"/>
</dbReference>
<dbReference type="OrthoDB" id="5418899at2759"/>
<feature type="compositionally biased region" description="Basic and acidic residues" evidence="6">
    <location>
        <begin position="119"/>
        <end position="128"/>
    </location>
</feature>
<reference evidence="9" key="1">
    <citation type="journal article" date="2017" name="Nat. Microbiol.">
        <title>Global analysis of biosynthetic gene clusters reveals vast potential of secondary metabolite production in Penicillium species.</title>
        <authorList>
            <person name="Nielsen J.C."/>
            <person name="Grijseels S."/>
            <person name="Prigent S."/>
            <person name="Ji B."/>
            <person name="Dainat J."/>
            <person name="Nielsen K.F."/>
            <person name="Frisvad J.C."/>
            <person name="Workman M."/>
            <person name="Nielsen J."/>
        </authorList>
    </citation>
    <scope>NUCLEOTIDE SEQUENCE [LARGE SCALE GENOMIC DNA]</scope>
    <source>
        <strain evidence="9">IBT 24891</strain>
    </source>
</reference>
<feature type="region of interest" description="Disordered" evidence="6">
    <location>
        <begin position="85"/>
        <end position="128"/>
    </location>
</feature>
<comment type="caution">
    <text evidence="8">The sequence shown here is derived from an EMBL/GenBank/DDBJ whole genome shotgun (WGS) entry which is preliminary data.</text>
</comment>
<dbReference type="GO" id="GO:0045944">
    <property type="term" value="P:positive regulation of transcription by RNA polymerase II"/>
    <property type="evidence" value="ECO:0007669"/>
    <property type="project" value="TreeGrafter"/>
</dbReference>
<dbReference type="GO" id="GO:0008270">
    <property type="term" value="F:zinc ion binding"/>
    <property type="evidence" value="ECO:0007669"/>
    <property type="project" value="InterPro"/>
</dbReference>
<keyword evidence="2" id="KW-0805">Transcription regulation</keyword>
<feature type="compositionally biased region" description="Basic and acidic residues" evidence="6">
    <location>
        <begin position="93"/>
        <end position="106"/>
    </location>
</feature>
<sequence>MPANPLKKSCGRCKKKHDKCDKAIPHCRQCIAAGVECPGYDQIRKFIDGGVSIKRHYPAAPEIVSMEIPANDLSDEGQYQKSDMELSISQDQARQDLKDGSSDKEGMIAPYRTPPLDSPENHSQKEELSKISWLQGDSFSVNDAHSPGNFEDRKIDMDYKTQNDAAYDGGQQSLESYSQTIEVKEFQSVMNETISSREADISLLSHHFVETIGPWLDLSDSRKFFSNLVPIRAIGCAPLRYSMAALAAKQLGRIKWNVYSSEGSIFINIRMTETIMNANWIGWDLKAENYYYLATSNITTMSSDEISNIDSKTLKSPISLVQRWLIRERSIRGVSQPLIDENFEREIENMLAVAVLLTTYKLLDAKGEEWHSHLAGVYPMLNLVLGLYQPGSEIFSHGIRASFWNFARQDVLGSYFSCRETYINPWNLQLWRAAGIWIDELAKFHIVFAMNLSPDDQAANGLYWLASKMIAFLTNLKLSELHQSMNVPSTHTFDNHDLSAGPNGQSYFNTIRWLDLCTDFQNWFDDVSKFFQPCMRFESSSNTVESLGSGQSPFPIIFYHVSCHAAAIQHYHFWRLVLLLNQPINAMSAKSTALDRLQSYRQVVKEVDYRCREICGIGFGCPQGEIRVYMAPLLLAVGRWLENTDERERIVDLLRDMENDHGWATDFAVQFIQSANR</sequence>
<keyword evidence="4" id="KW-0804">Transcription</keyword>
<name>A0A1V6TU61_9EURO</name>
<evidence type="ECO:0000313" key="8">
    <source>
        <dbReference type="EMBL" id="OQE29369.1"/>
    </source>
</evidence>
<evidence type="ECO:0000256" key="4">
    <source>
        <dbReference type="ARBA" id="ARBA00023163"/>
    </source>
</evidence>
<dbReference type="InterPro" id="IPR036864">
    <property type="entry name" value="Zn2-C6_fun-type_DNA-bd_sf"/>
</dbReference>
<dbReference type="InterPro" id="IPR021858">
    <property type="entry name" value="Fun_TF"/>
</dbReference>
<evidence type="ECO:0000256" key="2">
    <source>
        <dbReference type="ARBA" id="ARBA00023015"/>
    </source>
</evidence>
<dbReference type="SMART" id="SM00066">
    <property type="entry name" value="GAL4"/>
    <property type="match status" value="1"/>
</dbReference>
<proteinExistence type="predicted"/>
<dbReference type="GO" id="GO:0005634">
    <property type="term" value="C:nucleus"/>
    <property type="evidence" value="ECO:0007669"/>
    <property type="project" value="UniProtKB-SubCell"/>
</dbReference>
<dbReference type="PANTHER" id="PTHR37534">
    <property type="entry name" value="TRANSCRIPTIONAL ACTIVATOR PROTEIN UGA3"/>
    <property type="match status" value="1"/>
</dbReference>
<dbReference type="Proteomes" id="UP000191285">
    <property type="component" value="Unassembled WGS sequence"/>
</dbReference>
<dbReference type="STRING" id="303698.A0A1V6TU61"/>
<dbReference type="EMBL" id="MLKD01000002">
    <property type="protein sequence ID" value="OQE29369.1"/>
    <property type="molecule type" value="Genomic_DNA"/>
</dbReference>
<feature type="domain" description="Zn(2)-C6 fungal-type" evidence="7">
    <location>
        <begin position="9"/>
        <end position="37"/>
    </location>
</feature>
<evidence type="ECO:0000259" key="7">
    <source>
        <dbReference type="PROSITE" id="PS50048"/>
    </source>
</evidence>
<accession>A0A1V6TU61</accession>
<dbReference type="AlphaFoldDB" id="A0A1V6TU61"/>
<dbReference type="SUPFAM" id="SSF57701">
    <property type="entry name" value="Zn2/Cys6 DNA-binding domain"/>
    <property type="match status" value="1"/>
</dbReference>
<comment type="subcellular location">
    <subcellularLocation>
        <location evidence="1">Nucleus</location>
    </subcellularLocation>
</comment>
<dbReference type="PROSITE" id="PS00463">
    <property type="entry name" value="ZN2_CY6_FUNGAL_1"/>
    <property type="match status" value="1"/>
</dbReference>
<keyword evidence="9" id="KW-1185">Reference proteome</keyword>
<dbReference type="GO" id="GO:0000976">
    <property type="term" value="F:transcription cis-regulatory region binding"/>
    <property type="evidence" value="ECO:0007669"/>
    <property type="project" value="TreeGrafter"/>
</dbReference>
<dbReference type="PROSITE" id="PS50048">
    <property type="entry name" value="ZN2_CY6_FUNGAL_2"/>
    <property type="match status" value="1"/>
</dbReference>
<dbReference type="PANTHER" id="PTHR37534:SF18">
    <property type="entry name" value="ZN(II)2CYS6 TRANSCRIPTION FACTOR (EUROFUNG)"/>
    <property type="match status" value="1"/>
</dbReference>
<organism evidence="8 9">
    <name type="scientific">Penicillium steckii</name>
    <dbReference type="NCBI Taxonomy" id="303698"/>
    <lineage>
        <taxon>Eukaryota</taxon>
        <taxon>Fungi</taxon>
        <taxon>Dikarya</taxon>
        <taxon>Ascomycota</taxon>
        <taxon>Pezizomycotina</taxon>
        <taxon>Eurotiomycetes</taxon>
        <taxon>Eurotiomycetidae</taxon>
        <taxon>Eurotiales</taxon>
        <taxon>Aspergillaceae</taxon>
        <taxon>Penicillium</taxon>
    </lineage>
</organism>
<evidence type="ECO:0000256" key="5">
    <source>
        <dbReference type="ARBA" id="ARBA00023242"/>
    </source>
</evidence>
<evidence type="ECO:0000313" key="9">
    <source>
        <dbReference type="Proteomes" id="UP000191285"/>
    </source>
</evidence>
<gene>
    <name evidence="8" type="ORF">PENSTE_c002G08132</name>
</gene>
<keyword evidence="5" id="KW-0539">Nucleus</keyword>